<evidence type="ECO:0000256" key="2">
    <source>
        <dbReference type="ARBA" id="ARBA00022692"/>
    </source>
</evidence>
<feature type="transmembrane region" description="Helical" evidence="6">
    <location>
        <begin position="24"/>
        <end position="43"/>
    </location>
</feature>
<dbReference type="AlphaFoldDB" id="A0A6G0J140"/>
<dbReference type="Proteomes" id="UP000424527">
    <property type="component" value="Unassembled WGS sequence"/>
</dbReference>
<organism evidence="8 9">
    <name type="scientific">Larimichthys crocea</name>
    <name type="common">Large yellow croaker</name>
    <name type="synonym">Pseudosciaena crocea</name>
    <dbReference type="NCBI Taxonomy" id="215358"/>
    <lineage>
        <taxon>Eukaryota</taxon>
        <taxon>Metazoa</taxon>
        <taxon>Chordata</taxon>
        <taxon>Craniata</taxon>
        <taxon>Vertebrata</taxon>
        <taxon>Euteleostomi</taxon>
        <taxon>Actinopterygii</taxon>
        <taxon>Neopterygii</taxon>
        <taxon>Teleostei</taxon>
        <taxon>Neoteleostei</taxon>
        <taxon>Acanthomorphata</taxon>
        <taxon>Eupercaria</taxon>
        <taxon>Sciaenidae</taxon>
        <taxon>Larimichthys</taxon>
    </lineage>
</organism>
<sequence length="154" mass="17251">MSEYENTNPTIDVDTAFLKSKRGIVKVAEMVAFFLAFVCFAVASTPKYIAATVIEFLLTLFLVLLYVLKLHKRLTFFFWPFVDLLNSAFAAVYFIVLSLIAVITYTVTGTLVGGIFGLLSAGLLCADAYMLWRNITLNKPRSETQNQTNNDQIN</sequence>
<dbReference type="PANTHER" id="PTHR22776">
    <property type="entry name" value="MARVEL-CONTAINING POTENTIAL LIPID RAFT-ASSOCIATED PROTEIN"/>
    <property type="match status" value="1"/>
</dbReference>
<feature type="transmembrane region" description="Helical" evidence="6">
    <location>
        <begin position="49"/>
        <end position="68"/>
    </location>
</feature>
<dbReference type="InterPro" id="IPR050578">
    <property type="entry name" value="MARVEL-CKLF_proteins"/>
</dbReference>
<dbReference type="EMBL" id="REGW02000004">
    <property type="protein sequence ID" value="KAE8297192.1"/>
    <property type="molecule type" value="Genomic_DNA"/>
</dbReference>
<evidence type="ECO:0000256" key="1">
    <source>
        <dbReference type="ARBA" id="ARBA00004141"/>
    </source>
</evidence>
<accession>A0A6G0J140</accession>
<dbReference type="PANTHER" id="PTHR22776:SF45">
    <property type="entry name" value="CHEMOKINE-LIKE FACTOR"/>
    <property type="match status" value="1"/>
</dbReference>
<evidence type="ECO:0000259" key="7">
    <source>
        <dbReference type="PROSITE" id="PS51225"/>
    </source>
</evidence>
<name>A0A6G0J140_LARCR</name>
<protein>
    <submittedName>
        <fullName evidence="8">CKLF-like MARVEL transmembrane domain-containing protein 5</fullName>
    </submittedName>
</protein>
<evidence type="ECO:0000256" key="4">
    <source>
        <dbReference type="ARBA" id="ARBA00023136"/>
    </source>
</evidence>
<evidence type="ECO:0000313" key="9">
    <source>
        <dbReference type="Proteomes" id="UP000424527"/>
    </source>
</evidence>
<keyword evidence="3 6" id="KW-1133">Transmembrane helix</keyword>
<evidence type="ECO:0000256" key="5">
    <source>
        <dbReference type="PROSITE-ProRule" id="PRU00581"/>
    </source>
</evidence>
<feature type="transmembrane region" description="Helical" evidence="6">
    <location>
        <begin position="111"/>
        <end position="132"/>
    </location>
</feature>
<gene>
    <name evidence="8" type="ORF">D5F01_LYC03807</name>
</gene>
<dbReference type="PROSITE" id="PS51225">
    <property type="entry name" value="MARVEL"/>
    <property type="match status" value="1"/>
</dbReference>
<proteinExistence type="predicted"/>
<keyword evidence="2 5" id="KW-0812">Transmembrane</keyword>
<reference evidence="8 9" key="1">
    <citation type="submission" date="2019-07" db="EMBL/GenBank/DDBJ databases">
        <title>Chromosome genome assembly for large yellow croaker.</title>
        <authorList>
            <person name="Xiao S."/>
        </authorList>
    </citation>
    <scope>NUCLEOTIDE SEQUENCE [LARGE SCALE GENOMIC DNA]</scope>
    <source>
        <strain evidence="8">JMULYC20181020</strain>
        <tissue evidence="8">Muscle</tissue>
    </source>
</reference>
<evidence type="ECO:0000256" key="3">
    <source>
        <dbReference type="ARBA" id="ARBA00022989"/>
    </source>
</evidence>
<keyword evidence="4 5" id="KW-0472">Membrane</keyword>
<keyword evidence="9" id="KW-1185">Reference proteome</keyword>
<comment type="caution">
    <text evidence="8">The sequence shown here is derived from an EMBL/GenBank/DDBJ whole genome shotgun (WGS) entry which is preliminary data.</text>
</comment>
<evidence type="ECO:0000313" key="8">
    <source>
        <dbReference type="EMBL" id="KAE8297192.1"/>
    </source>
</evidence>
<comment type="subcellular location">
    <subcellularLocation>
        <location evidence="1">Membrane</location>
        <topology evidence="1">Multi-pass membrane protein</topology>
    </subcellularLocation>
</comment>
<evidence type="ECO:0000256" key="6">
    <source>
        <dbReference type="SAM" id="Phobius"/>
    </source>
</evidence>
<feature type="transmembrane region" description="Helical" evidence="6">
    <location>
        <begin position="80"/>
        <end position="105"/>
    </location>
</feature>
<dbReference type="InterPro" id="IPR008253">
    <property type="entry name" value="Marvel"/>
</dbReference>
<dbReference type="GO" id="GO:0016020">
    <property type="term" value="C:membrane"/>
    <property type="evidence" value="ECO:0007669"/>
    <property type="project" value="UniProtKB-SubCell"/>
</dbReference>
<feature type="domain" description="MARVEL" evidence="7">
    <location>
        <begin position="17"/>
        <end position="136"/>
    </location>
</feature>